<name>A0ABD6G9Q4_AGRVI</name>
<organism evidence="1 2">
    <name type="scientific">Agrobacterium vitis</name>
    <name type="common">Rhizobium vitis</name>
    <dbReference type="NCBI Taxonomy" id="373"/>
    <lineage>
        <taxon>Bacteria</taxon>
        <taxon>Pseudomonadati</taxon>
        <taxon>Pseudomonadota</taxon>
        <taxon>Alphaproteobacteria</taxon>
        <taxon>Hyphomicrobiales</taxon>
        <taxon>Rhizobiaceae</taxon>
        <taxon>Rhizobium/Agrobacterium group</taxon>
        <taxon>Agrobacterium</taxon>
    </lineage>
</organism>
<comment type="caution">
    <text evidence="1">The sequence shown here is derived from an EMBL/GenBank/DDBJ whole genome shotgun (WGS) entry which is preliminary data.</text>
</comment>
<protein>
    <submittedName>
        <fullName evidence="1">Uncharacterized protein</fullName>
    </submittedName>
</protein>
<evidence type="ECO:0000313" key="1">
    <source>
        <dbReference type="EMBL" id="MUP04523.1"/>
    </source>
</evidence>
<accession>A0ABD6G9Q4</accession>
<dbReference type="AlphaFoldDB" id="A0ABD6G9Q4"/>
<dbReference type="EMBL" id="MBEV02000003">
    <property type="protein sequence ID" value="MUP04523.1"/>
    <property type="molecule type" value="Genomic_DNA"/>
</dbReference>
<gene>
    <name evidence="1" type="ORF">BBI04_006795</name>
</gene>
<evidence type="ECO:0000313" key="2">
    <source>
        <dbReference type="Proteomes" id="UP000175993"/>
    </source>
</evidence>
<dbReference type="Proteomes" id="UP000175993">
    <property type="component" value="Unassembled WGS sequence"/>
</dbReference>
<reference evidence="1 2" key="1">
    <citation type="submission" date="2019-11" db="EMBL/GenBank/DDBJ databases">
        <title>Whole-genome sequencing of Allorhizobium vitis.</title>
        <authorList>
            <person name="Gan H.M."/>
            <person name="Savka M.A."/>
        </authorList>
    </citation>
    <scope>NUCLEOTIDE SEQUENCE [LARGE SCALE GENOMIC DNA]</scope>
    <source>
        <strain evidence="1 2">AB4</strain>
    </source>
</reference>
<proteinExistence type="predicted"/>
<sequence length="62" mass="7295">MTPQEQDALIRENYTLKMALVRTFREIDPCTMIDTNTPIKELCDLPFTLRNQLRLLTLEVAR</sequence>
<dbReference type="RefSeq" id="WP_070164819.1">
    <property type="nucleotide sequence ID" value="NZ_CP055265.1"/>
</dbReference>